<dbReference type="GO" id="GO:0016042">
    <property type="term" value="P:lipid catabolic process"/>
    <property type="evidence" value="ECO:0007669"/>
    <property type="project" value="UniProtKB-UniRule"/>
</dbReference>
<dbReference type="InterPro" id="IPR016035">
    <property type="entry name" value="Acyl_Trfase/lysoPLipase"/>
</dbReference>
<keyword evidence="3 4" id="KW-0443">Lipid metabolism</keyword>
<evidence type="ECO:0000256" key="4">
    <source>
        <dbReference type="PROSITE-ProRule" id="PRU01161"/>
    </source>
</evidence>
<dbReference type="InterPro" id="IPR050301">
    <property type="entry name" value="NTE"/>
</dbReference>
<dbReference type="EMBL" id="NVSR01000114">
    <property type="protein sequence ID" value="PCI25326.1"/>
    <property type="molecule type" value="Genomic_DNA"/>
</dbReference>
<sequence length="408" mass="45725">MGEVVKIKKKVALVLTGGGVLGAYEYGAIKAIYEQGDFIPEVVTGVSAGAINTALLVGGRDEDPLVNLDQYWNSMINLRAPFIPAVARKVLSFMGGYKALNFCSPWFNPLFFLFPLNSTHLFNISPLNRGLNNFLDYEKLNNSPISAVITATNILKGVESEFKNWGGERIDAPQIEASGAVPGLFPHIEIPDTTERNRHFWDGGVVSNTPMRCAINRLEELEPKNKEIERYVISINLFPQETTILPSNMMEVINRTSEIIANRKSKTDHKNSQTFNGVIKLFSDLRSATDELVENANSLITSIQEEQSIEQEGQMSTKKGQKKKPPFSSQIEELVEKIQNREKTLDKLYKHKFLKHQLITPIQITNSQTMPLESSMDFSKSNILDLINCGYLDGKTTLNNILEISKEK</sequence>
<evidence type="ECO:0000313" key="7">
    <source>
        <dbReference type="EMBL" id="PCI25326.1"/>
    </source>
</evidence>
<feature type="compositionally biased region" description="Low complexity" evidence="5">
    <location>
        <begin position="304"/>
        <end position="316"/>
    </location>
</feature>
<dbReference type="AlphaFoldDB" id="A0A2A4SV94"/>
<evidence type="ECO:0000256" key="1">
    <source>
        <dbReference type="ARBA" id="ARBA00022801"/>
    </source>
</evidence>
<keyword evidence="1 4" id="KW-0378">Hydrolase</keyword>
<evidence type="ECO:0000259" key="6">
    <source>
        <dbReference type="PROSITE" id="PS51635"/>
    </source>
</evidence>
<dbReference type="PANTHER" id="PTHR14226:SF57">
    <property type="entry name" value="BLR7027 PROTEIN"/>
    <property type="match status" value="1"/>
</dbReference>
<dbReference type="PANTHER" id="PTHR14226">
    <property type="entry name" value="NEUROPATHY TARGET ESTERASE/SWISS CHEESE D.MELANOGASTER"/>
    <property type="match status" value="1"/>
</dbReference>
<evidence type="ECO:0000256" key="2">
    <source>
        <dbReference type="ARBA" id="ARBA00022963"/>
    </source>
</evidence>
<comment type="caution">
    <text evidence="7">The sequence shown here is derived from an EMBL/GenBank/DDBJ whole genome shotgun (WGS) entry which is preliminary data.</text>
</comment>
<dbReference type="Proteomes" id="UP000218113">
    <property type="component" value="Unassembled WGS sequence"/>
</dbReference>
<accession>A0A2A4SV94</accession>
<feature type="short sequence motif" description="GXGXXG" evidence="4">
    <location>
        <begin position="17"/>
        <end position="22"/>
    </location>
</feature>
<keyword evidence="2 4" id="KW-0442">Lipid degradation</keyword>
<feature type="region of interest" description="Disordered" evidence="5">
    <location>
        <begin position="304"/>
        <end position="326"/>
    </location>
</feature>
<evidence type="ECO:0000256" key="5">
    <source>
        <dbReference type="SAM" id="MobiDB-lite"/>
    </source>
</evidence>
<name>A0A2A4SV94_9DELT</name>
<feature type="short sequence motif" description="DGA/G" evidence="4">
    <location>
        <begin position="202"/>
        <end position="204"/>
    </location>
</feature>
<organism evidence="7 8">
    <name type="scientific">SAR324 cluster bacterium</name>
    <dbReference type="NCBI Taxonomy" id="2024889"/>
    <lineage>
        <taxon>Bacteria</taxon>
        <taxon>Deltaproteobacteria</taxon>
        <taxon>SAR324 cluster</taxon>
    </lineage>
</organism>
<dbReference type="Pfam" id="PF01734">
    <property type="entry name" value="Patatin"/>
    <property type="match status" value="1"/>
</dbReference>
<protein>
    <recommendedName>
        <fullName evidence="6">PNPLA domain-containing protein</fullName>
    </recommendedName>
</protein>
<gene>
    <name evidence="7" type="ORF">COB67_10825</name>
</gene>
<dbReference type="GO" id="GO:0016787">
    <property type="term" value="F:hydrolase activity"/>
    <property type="evidence" value="ECO:0007669"/>
    <property type="project" value="UniProtKB-UniRule"/>
</dbReference>
<feature type="active site" description="Nucleophile" evidence="4">
    <location>
        <position position="47"/>
    </location>
</feature>
<reference evidence="8" key="1">
    <citation type="submission" date="2017-08" db="EMBL/GenBank/DDBJ databases">
        <title>A dynamic microbial community with high functional redundancy inhabits the cold, oxic subseafloor aquifer.</title>
        <authorList>
            <person name="Tully B.J."/>
            <person name="Wheat C.G."/>
            <person name="Glazer B.T."/>
            <person name="Huber J.A."/>
        </authorList>
    </citation>
    <scope>NUCLEOTIDE SEQUENCE [LARGE SCALE GENOMIC DNA]</scope>
</reference>
<dbReference type="SUPFAM" id="SSF52151">
    <property type="entry name" value="FabD/lysophospholipase-like"/>
    <property type="match status" value="1"/>
</dbReference>
<feature type="active site" description="Proton acceptor" evidence="4">
    <location>
        <position position="202"/>
    </location>
</feature>
<dbReference type="InterPro" id="IPR002641">
    <property type="entry name" value="PNPLA_dom"/>
</dbReference>
<evidence type="ECO:0000313" key="8">
    <source>
        <dbReference type="Proteomes" id="UP000218113"/>
    </source>
</evidence>
<feature type="domain" description="PNPLA" evidence="6">
    <location>
        <begin position="13"/>
        <end position="215"/>
    </location>
</feature>
<dbReference type="Gene3D" id="3.40.1090.10">
    <property type="entry name" value="Cytosolic phospholipase A2 catalytic domain"/>
    <property type="match status" value="1"/>
</dbReference>
<proteinExistence type="predicted"/>
<feature type="short sequence motif" description="GXSXG" evidence="4">
    <location>
        <begin position="45"/>
        <end position="49"/>
    </location>
</feature>
<dbReference type="PROSITE" id="PS51635">
    <property type="entry name" value="PNPLA"/>
    <property type="match status" value="1"/>
</dbReference>
<evidence type="ECO:0000256" key="3">
    <source>
        <dbReference type="ARBA" id="ARBA00023098"/>
    </source>
</evidence>